<accession>Q0E643</accession>
<evidence type="ECO:0000313" key="2">
    <source>
        <dbReference type="Proteomes" id="UP000002090"/>
    </source>
</evidence>
<dbReference type="Proteomes" id="UP000002090">
    <property type="component" value="Segment"/>
</dbReference>
<name>Q0E643_9CAUD</name>
<protein>
    <submittedName>
        <fullName evidence="1">Uncharacterized protein</fullName>
    </submittedName>
</protein>
<dbReference type="OrthoDB" id="17823at10239"/>
<organism evidence="1 2">
    <name type="scientific">Pseudomonas phage LKD16</name>
    <dbReference type="NCBI Taxonomy" id="386792"/>
    <lineage>
        <taxon>Viruses</taxon>
        <taxon>Duplodnaviria</taxon>
        <taxon>Heunggongvirae</taxon>
        <taxon>Uroviricota</taxon>
        <taxon>Caudoviricetes</taxon>
        <taxon>Autographivirales</taxon>
        <taxon>Autoscriptoviridae</taxon>
        <taxon>Krylovirinae</taxon>
        <taxon>Phikmvvirus</taxon>
        <taxon>Phikmvvirus LKD16</taxon>
    </lineage>
</organism>
<evidence type="ECO:0000313" key="1">
    <source>
        <dbReference type="EMBL" id="CAK25956.1"/>
    </source>
</evidence>
<reference evidence="1 2" key="1">
    <citation type="journal article" date="2006" name="J. Bacteriol.">
        <title>Genomic analysis of Pseudomonas aeruginosa phages LKD16 and LKA1: establishment of the phiKMV subgroup within the T7 supergroup.</title>
        <authorList>
            <person name="Ceyssens P.J."/>
            <person name="Lavigne R."/>
            <person name="Mattheus W."/>
            <person name="Chibeu A."/>
            <person name="Hertveldt K."/>
            <person name="Mast J."/>
            <person name="Robben J."/>
            <person name="Volckaert G."/>
        </authorList>
    </citation>
    <scope>NUCLEOTIDE SEQUENCE</scope>
</reference>
<proteinExistence type="predicted"/>
<keyword evidence="2" id="KW-1185">Reference proteome</keyword>
<dbReference type="KEGG" id="vg:5687440"/>
<dbReference type="EMBL" id="AM265638">
    <property type="protein sequence ID" value="CAK25956.1"/>
    <property type="molecule type" value="Genomic_DNA"/>
</dbReference>
<dbReference type="GeneID" id="5687440"/>
<sequence>MTQQLNALQAALALANKAAETATIDMSETSTGGGGGRIFPAGTAMGRFCIYIEMGEHAKEFQGQLKKPAPQVRLGFALWGDVNPQAGNPQSRPDDLFHTYEADGSIKPGLFRTFEMTLGNNEKSKTKLAFDKMNWSGQHKHFAQMLGQAFIIPIKRTKITKGNNAGKERNDIDWGGIMKPYNPVDGSPYNVPELPLDMIQYFFFDAPTKESWDALFIEGTSDNGKSKNFLQETIRAATNFPGSALHILLGGGEDLIIKPKSKDAGSNLPAVPNVTPEASAAAPAVPAVPQAVAQAAPSVPQVAQVAAPVVGTAEAQAVLPDVPQVAQVAQVAPAAAVEVPAVPVIPAVPQV</sequence>
<dbReference type="RefSeq" id="YP_001522812.1">
    <property type="nucleotide sequence ID" value="NC_009935.1"/>
</dbReference>